<feature type="transmembrane region" description="Helical" evidence="1">
    <location>
        <begin position="12"/>
        <end position="35"/>
    </location>
</feature>
<evidence type="ECO:0000256" key="1">
    <source>
        <dbReference type="SAM" id="Phobius"/>
    </source>
</evidence>
<dbReference type="EMBL" id="JXJU01000003">
    <property type="protein sequence ID" value="PCS00571.1"/>
    <property type="molecule type" value="Genomic_DNA"/>
</dbReference>
<dbReference type="AlphaFoldDB" id="A0A2A5RML4"/>
<protein>
    <submittedName>
        <fullName evidence="2">Uncharacterized protein</fullName>
    </submittedName>
</protein>
<keyword evidence="1" id="KW-0472">Membrane</keyword>
<feature type="transmembrane region" description="Helical" evidence="1">
    <location>
        <begin position="41"/>
        <end position="59"/>
    </location>
</feature>
<gene>
    <name evidence="2" type="ORF">RT41_GL000953</name>
</gene>
<keyword evidence="1" id="KW-1133">Transmembrane helix</keyword>
<name>A0A2A5RML4_9LACT</name>
<organism evidence="2 3">
    <name type="scientific">Lactococcus fujiensis JCM 16395</name>
    <dbReference type="NCBI Taxonomy" id="1291764"/>
    <lineage>
        <taxon>Bacteria</taxon>
        <taxon>Bacillati</taxon>
        <taxon>Bacillota</taxon>
        <taxon>Bacilli</taxon>
        <taxon>Lactobacillales</taxon>
        <taxon>Streptococcaceae</taxon>
        <taxon>Lactococcus</taxon>
    </lineage>
</organism>
<reference evidence="2 3" key="1">
    <citation type="submission" date="2014-12" db="EMBL/GenBank/DDBJ databases">
        <title>Draft genome sequences of 10 type strains of Lactococcus.</title>
        <authorList>
            <person name="Sun Z."/>
            <person name="Zhong Z."/>
            <person name="Liu W."/>
            <person name="Zhang W."/>
            <person name="Zhang H."/>
        </authorList>
    </citation>
    <scope>NUCLEOTIDE SEQUENCE [LARGE SCALE GENOMIC DNA]</scope>
    <source>
        <strain evidence="2 3">JCM 16395</strain>
    </source>
</reference>
<dbReference type="STRING" id="1291764.GCA_001311235_00967"/>
<evidence type="ECO:0000313" key="2">
    <source>
        <dbReference type="EMBL" id="PCS00571.1"/>
    </source>
</evidence>
<keyword evidence="3" id="KW-1185">Reference proteome</keyword>
<comment type="caution">
    <text evidence="2">The sequence shown here is derived from an EMBL/GenBank/DDBJ whole genome shotgun (WGS) entry which is preliminary data.</text>
</comment>
<evidence type="ECO:0000313" key="3">
    <source>
        <dbReference type="Proteomes" id="UP000218181"/>
    </source>
</evidence>
<accession>A0A2A5RML4</accession>
<keyword evidence="1" id="KW-0812">Transmembrane</keyword>
<proteinExistence type="predicted"/>
<sequence length="63" mass="7633">MLVYFGFIAFSFFWRYIMPILLLIFVIRLIISGILMLFNPYFWLLIGIIAVAIWVLNKFQRKQ</sequence>
<dbReference type="Proteomes" id="UP000218181">
    <property type="component" value="Unassembled WGS sequence"/>
</dbReference>